<evidence type="ECO:0000313" key="3">
    <source>
        <dbReference type="Proteomes" id="UP000299102"/>
    </source>
</evidence>
<keyword evidence="3" id="KW-1185">Reference proteome</keyword>
<comment type="caution">
    <text evidence="2">The sequence shown here is derived from an EMBL/GenBank/DDBJ whole genome shotgun (WGS) entry which is preliminary data.</text>
</comment>
<feature type="compositionally biased region" description="Polar residues" evidence="1">
    <location>
        <begin position="27"/>
        <end position="47"/>
    </location>
</feature>
<evidence type="ECO:0000256" key="1">
    <source>
        <dbReference type="SAM" id="MobiDB-lite"/>
    </source>
</evidence>
<gene>
    <name evidence="2" type="ORF">EVAR_57248_1</name>
</gene>
<accession>A0A4C1YQY5</accession>
<dbReference type="AlphaFoldDB" id="A0A4C1YQY5"/>
<dbReference type="EMBL" id="BGZK01001336">
    <property type="protein sequence ID" value="GBP77570.1"/>
    <property type="molecule type" value="Genomic_DNA"/>
</dbReference>
<proteinExistence type="predicted"/>
<sequence>MDPDVGIVKPAKCESAARGSPPRKSYSHLTGISPCPSQAKNARGNQHIKQSENLQLRRVNLIHSYELTTCRVEFKC</sequence>
<name>A0A4C1YQY5_EUMVA</name>
<evidence type="ECO:0000313" key="2">
    <source>
        <dbReference type="EMBL" id="GBP77570.1"/>
    </source>
</evidence>
<reference evidence="2 3" key="1">
    <citation type="journal article" date="2019" name="Commun. Biol.">
        <title>The bagworm genome reveals a unique fibroin gene that provides high tensile strength.</title>
        <authorList>
            <person name="Kono N."/>
            <person name="Nakamura H."/>
            <person name="Ohtoshi R."/>
            <person name="Tomita M."/>
            <person name="Numata K."/>
            <person name="Arakawa K."/>
        </authorList>
    </citation>
    <scope>NUCLEOTIDE SEQUENCE [LARGE SCALE GENOMIC DNA]</scope>
</reference>
<protein>
    <submittedName>
        <fullName evidence="2">Uncharacterized protein</fullName>
    </submittedName>
</protein>
<organism evidence="2 3">
    <name type="scientific">Eumeta variegata</name>
    <name type="common">Bagworm moth</name>
    <name type="synonym">Eumeta japonica</name>
    <dbReference type="NCBI Taxonomy" id="151549"/>
    <lineage>
        <taxon>Eukaryota</taxon>
        <taxon>Metazoa</taxon>
        <taxon>Ecdysozoa</taxon>
        <taxon>Arthropoda</taxon>
        <taxon>Hexapoda</taxon>
        <taxon>Insecta</taxon>
        <taxon>Pterygota</taxon>
        <taxon>Neoptera</taxon>
        <taxon>Endopterygota</taxon>
        <taxon>Lepidoptera</taxon>
        <taxon>Glossata</taxon>
        <taxon>Ditrysia</taxon>
        <taxon>Tineoidea</taxon>
        <taxon>Psychidae</taxon>
        <taxon>Oiketicinae</taxon>
        <taxon>Eumeta</taxon>
    </lineage>
</organism>
<feature type="region of interest" description="Disordered" evidence="1">
    <location>
        <begin position="1"/>
        <end position="47"/>
    </location>
</feature>
<dbReference type="Proteomes" id="UP000299102">
    <property type="component" value="Unassembled WGS sequence"/>
</dbReference>